<organism evidence="1">
    <name type="scientific">bioreactor metagenome</name>
    <dbReference type="NCBI Taxonomy" id="1076179"/>
    <lineage>
        <taxon>unclassified sequences</taxon>
        <taxon>metagenomes</taxon>
        <taxon>ecological metagenomes</taxon>
    </lineage>
</organism>
<accession>A0A645GDI4</accession>
<name>A0A645GDI4_9ZZZZ</name>
<gene>
    <name evidence="1" type="ORF">SDC9_172363</name>
</gene>
<sequence length="151" mass="15597">MIGGEISARLAFVQAQAMVLPIECGEASGVLMLGMGSLSIPAIGSLVAVEVGGGVGVTYVPSSSDSSRSFYKLANGTQADASQKSFADAVLASPMYLQVGLGSELGPIGVKIRYLMESQATLGSVMADNAWWSVFALKKQSLSLALALKMF</sequence>
<evidence type="ECO:0008006" key="2">
    <source>
        <dbReference type="Google" id="ProtNLM"/>
    </source>
</evidence>
<evidence type="ECO:0000313" key="1">
    <source>
        <dbReference type="EMBL" id="MPN24957.1"/>
    </source>
</evidence>
<reference evidence="1" key="1">
    <citation type="submission" date="2019-08" db="EMBL/GenBank/DDBJ databases">
        <authorList>
            <person name="Kucharzyk K."/>
            <person name="Murdoch R.W."/>
            <person name="Higgins S."/>
            <person name="Loffler F."/>
        </authorList>
    </citation>
    <scope>NUCLEOTIDE SEQUENCE</scope>
</reference>
<proteinExistence type="predicted"/>
<dbReference type="EMBL" id="VSSQ01073972">
    <property type="protein sequence ID" value="MPN24957.1"/>
    <property type="molecule type" value="Genomic_DNA"/>
</dbReference>
<comment type="caution">
    <text evidence="1">The sequence shown here is derived from an EMBL/GenBank/DDBJ whole genome shotgun (WGS) entry which is preliminary data.</text>
</comment>
<protein>
    <recommendedName>
        <fullName evidence="2">Outer membrane protein beta-barrel domain-containing protein</fullName>
    </recommendedName>
</protein>
<dbReference type="AlphaFoldDB" id="A0A645GDI4"/>